<dbReference type="EMBL" id="JAPUUL010001004">
    <property type="protein sequence ID" value="KAJ8128647.1"/>
    <property type="molecule type" value="Genomic_DNA"/>
</dbReference>
<keyword evidence="2" id="KW-1185">Reference proteome</keyword>
<evidence type="ECO:0000313" key="2">
    <source>
        <dbReference type="Proteomes" id="UP001153332"/>
    </source>
</evidence>
<organism evidence="1 2">
    <name type="scientific">Lasiodiplodia mahajangana</name>
    <dbReference type="NCBI Taxonomy" id="1108764"/>
    <lineage>
        <taxon>Eukaryota</taxon>
        <taxon>Fungi</taxon>
        <taxon>Dikarya</taxon>
        <taxon>Ascomycota</taxon>
        <taxon>Pezizomycotina</taxon>
        <taxon>Dothideomycetes</taxon>
        <taxon>Dothideomycetes incertae sedis</taxon>
        <taxon>Botryosphaeriales</taxon>
        <taxon>Botryosphaeriaceae</taxon>
        <taxon>Lasiodiplodia</taxon>
    </lineage>
</organism>
<protein>
    <submittedName>
        <fullName evidence="1">Uncharacterized protein</fullName>
    </submittedName>
</protein>
<sequence length="317" mass="36830">MWETSLESTIALLDMGRGRGGNGLNSTSIENPYDEQKFENRNAIIQFLRAYLRQQGIEVNEDPDDGKAEKSEHSVDYDKWSIVEDASIVEERDSYGIEIDAIEKYFEIVTEYRHGCGTHIHVSPVDGFDVSKVRKFARFLLCDKIMATLLDSIPPDRRESIYTRYNFDISTKPSLLSIQSSSIDEAVTAMMHCHKAAPDVTVATPKEVIVEYKEKRKKEAFLYIGRVVRREDLEASRNNKSLLPTIRMKGHGMPTEEDLQRLELPDRKYVAWNFLPLQDKRGTIEFRQPPHVTNFKEAQMWIQLSLFLRYRAMNWNW</sequence>
<gene>
    <name evidence="1" type="ORF">O1611_g4989</name>
</gene>
<dbReference type="Proteomes" id="UP001153332">
    <property type="component" value="Unassembled WGS sequence"/>
</dbReference>
<proteinExistence type="predicted"/>
<comment type="caution">
    <text evidence="1">The sequence shown here is derived from an EMBL/GenBank/DDBJ whole genome shotgun (WGS) entry which is preliminary data.</text>
</comment>
<evidence type="ECO:0000313" key="1">
    <source>
        <dbReference type="EMBL" id="KAJ8128647.1"/>
    </source>
</evidence>
<accession>A0ACC2JMB2</accession>
<reference evidence="1" key="1">
    <citation type="submission" date="2022-12" db="EMBL/GenBank/DDBJ databases">
        <title>Genome Sequence of Lasiodiplodia mahajangana.</title>
        <authorList>
            <person name="Buettner E."/>
        </authorList>
    </citation>
    <scope>NUCLEOTIDE SEQUENCE</scope>
    <source>
        <strain evidence="1">VT137</strain>
    </source>
</reference>
<name>A0ACC2JMB2_9PEZI</name>